<dbReference type="PANTHER" id="PTHR30509">
    <property type="entry name" value="P-HYDROXYBENZOIC ACID EFFLUX PUMP SUBUNIT-RELATED"/>
    <property type="match status" value="1"/>
</dbReference>
<evidence type="ECO:0000313" key="9">
    <source>
        <dbReference type="Proteomes" id="UP000190626"/>
    </source>
</evidence>
<dbReference type="GO" id="GO:0005886">
    <property type="term" value="C:plasma membrane"/>
    <property type="evidence" value="ECO:0007669"/>
    <property type="project" value="UniProtKB-SubCell"/>
</dbReference>
<dbReference type="OrthoDB" id="1653617at2"/>
<keyword evidence="5 7" id="KW-0472">Membrane</keyword>
<keyword evidence="2" id="KW-1003">Cell membrane</keyword>
<evidence type="ECO:0000256" key="5">
    <source>
        <dbReference type="ARBA" id="ARBA00023136"/>
    </source>
</evidence>
<evidence type="ECO:0000256" key="1">
    <source>
        <dbReference type="ARBA" id="ARBA00004651"/>
    </source>
</evidence>
<gene>
    <name evidence="8" type="ORF">BC351_39690</name>
</gene>
<feature type="transmembrane region" description="Helical" evidence="7">
    <location>
        <begin position="59"/>
        <end position="92"/>
    </location>
</feature>
<evidence type="ECO:0000256" key="6">
    <source>
        <dbReference type="SAM" id="Coils"/>
    </source>
</evidence>
<keyword evidence="4 7" id="KW-1133">Transmembrane helix</keyword>
<sequence>MVFGARVWKTGIAVALALYISAWLNFTPPVIAAVAAIFAMQPSIYRSWRYFLDQLQTNIFGAALALLAGMFFSNNVIAIGIVCIIVIIISLRVGMEETIGLTLVTVVAVMEASGEWQFAVNRLLLSLIGIGCAFVVNVLFFPPKPKQQFAVQIQSIFAKMSLLLRTVISNEMKENIFRDEKEGLRGSLKSLSDKYRLMEEEIKKLKGKKNGFSRIRELVVYKQKLLVMYKGLEVLDAVDEHYFQAAPTEAMDDYFDHHMEKLIKFHEHVLLKFDDKLKEDITEGLEMEAENERFMTELIDRYNQQPAGMLRLSIVAAAMYDYGHQIARLDKLVEYDHRGEAEEREPLELLLKGIWLK</sequence>
<proteinExistence type="predicted"/>
<evidence type="ECO:0000313" key="8">
    <source>
        <dbReference type="EMBL" id="OPH47794.1"/>
    </source>
</evidence>
<comment type="subcellular location">
    <subcellularLocation>
        <location evidence="1">Cell membrane</location>
        <topology evidence="1">Multi-pass membrane protein</topology>
    </subcellularLocation>
</comment>
<evidence type="ECO:0000256" key="4">
    <source>
        <dbReference type="ARBA" id="ARBA00022989"/>
    </source>
</evidence>
<feature type="transmembrane region" description="Helical" evidence="7">
    <location>
        <begin position="123"/>
        <end position="143"/>
    </location>
</feature>
<dbReference type="InterPro" id="IPR010343">
    <property type="entry name" value="ArAE_1"/>
</dbReference>
<name>A0A1V4H9X1_9BACL</name>
<protein>
    <submittedName>
        <fullName evidence="8">Uncharacterized protein</fullName>
    </submittedName>
</protein>
<accession>A0A1V4H9X1</accession>
<feature type="transmembrane region" description="Helical" evidence="7">
    <location>
        <begin position="12"/>
        <end position="38"/>
    </location>
</feature>
<comment type="caution">
    <text evidence="8">The sequence shown here is derived from an EMBL/GenBank/DDBJ whole genome shotgun (WGS) entry which is preliminary data.</text>
</comment>
<evidence type="ECO:0000256" key="2">
    <source>
        <dbReference type="ARBA" id="ARBA00022475"/>
    </source>
</evidence>
<keyword evidence="3 7" id="KW-0812">Transmembrane</keyword>
<dbReference type="Proteomes" id="UP000190626">
    <property type="component" value="Unassembled WGS sequence"/>
</dbReference>
<keyword evidence="9" id="KW-1185">Reference proteome</keyword>
<dbReference type="RefSeq" id="WP_079419839.1">
    <property type="nucleotide sequence ID" value="NZ_MBTG01000054.1"/>
</dbReference>
<dbReference type="EMBL" id="MBTG01000054">
    <property type="protein sequence ID" value="OPH47794.1"/>
    <property type="molecule type" value="Genomic_DNA"/>
</dbReference>
<reference evidence="9" key="1">
    <citation type="submission" date="2016-07" db="EMBL/GenBank/DDBJ databases">
        <authorList>
            <person name="Florea S."/>
            <person name="Webb J.S."/>
            <person name="Jaromczyk J."/>
            <person name="Schardl C.L."/>
        </authorList>
    </citation>
    <scope>NUCLEOTIDE SEQUENCE [LARGE SCALE GENOMIC DNA]</scope>
    <source>
        <strain evidence="9">CY1</strain>
    </source>
</reference>
<evidence type="ECO:0000256" key="3">
    <source>
        <dbReference type="ARBA" id="ARBA00022692"/>
    </source>
</evidence>
<keyword evidence="6" id="KW-0175">Coiled coil</keyword>
<feature type="coiled-coil region" evidence="6">
    <location>
        <begin position="181"/>
        <end position="208"/>
    </location>
</feature>
<dbReference type="STRING" id="1469647.BC351_39690"/>
<dbReference type="PANTHER" id="PTHR30509:SF27">
    <property type="entry name" value="UPF0421 PROTEIN YGAE"/>
    <property type="match status" value="1"/>
</dbReference>
<dbReference type="Pfam" id="PF06081">
    <property type="entry name" value="ArAE_1"/>
    <property type="match status" value="1"/>
</dbReference>
<organism evidence="8 9">
    <name type="scientific">Paenibacillus ferrarius</name>
    <dbReference type="NCBI Taxonomy" id="1469647"/>
    <lineage>
        <taxon>Bacteria</taxon>
        <taxon>Bacillati</taxon>
        <taxon>Bacillota</taxon>
        <taxon>Bacilli</taxon>
        <taxon>Bacillales</taxon>
        <taxon>Paenibacillaceae</taxon>
        <taxon>Paenibacillus</taxon>
    </lineage>
</organism>
<evidence type="ECO:0000256" key="7">
    <source>
        <dbReference type="SAM" id="Phobius"/>
    </source>
</evidence>
<dbReference type="AlphaFoldDB" id="A0A1V4H9X1"/>